<organism evidence="2 3">
    <name type="scientific">Fictibacillus terranigra</name>
    <dbReference type="NCBI Taxonomy" id="3058424"/>
    <lineage>
        <taxon>Bacteria</taxon>
        <taxon>Bacillati</taxon>
        <taxon>Bacillota</taxon>
        <taxon>Bacilli</taxon>
        <taxon>Bacillales</taxon>
        <taxon>Fictibacillaceae</taxon>
        <taxon>Fictibacillus</taxon>
    </lineage>
</organism>
<dbReference type="Proteomes" id="UP001168694">
    <property type="component" value="Unassembled WGS sequence"/>
</dbReference>
<evidence type="ECO:0000313" key="2">
    <source>
        <dbReference type="EMBL" id="MDN4071655.1"/>
    </source>
</evidence>
<comment type="caution">
    <text evidence="2">The sequence shown here is derived from an EMBL/GenBank/DDBJ whole genome shotgun (WGS) entry which is preliminary data.</text>
</comment>
<proteinExistence type="predicted"/>
<dbReference type="RefSeq" id="WP_290397820.1">
    <property type="nucleotide sequence ID" value="NZ_JAUHLN010000001.1"/>
</dbReference>
<reference evidence="2" key="1">
    <citation type="submission" date="2023-06" db="EMBL/GenBank/DDBJ databases">
        <title>Draft Genome Sequences of Representative Paenibacillus Polymyxa, Bacillus cereus, Fictibacillus sp., and Brevibacillus agri Strains Isolated from Amazonian Dark Earth.</title>
        <authorList>
            <person name="Pellegrinetti T.A."/>
            <person name="Cunha I.C.M."/>
            <person name="Chaves M.G."/>
            <person name="Freitas A.S."/>
            <person name="Silva A.V.R."/>
            <person name="Tsai S.M."/>
            <person name="Mendes L.W."/>
        </authorList>
    </citation>
    <scope>NUCLEOTIDE SEQUENCE</scope>
    <source>
        <strain evidence="2">CENA-BCM004</strain>
    </source>
</reference>
<feature type="compositionally biased region" description="Basic and acidic residues" evidence="1">
    <location>
        <begin position="54"/>
        <end position="73"/>
    </location>
</feature>
<dbReference type="EMBL" id="JAUHLN010000001">
    <property type="protein sequence ID" value="MDN4071655.1"/>
    <property type="molecule type" value="Genomic_DNA"/>
</dbReference>
<gene>
    <name evidence="2" type="ORF">QYF49_01235</name>
</gene>
<keyword evidence="3" id="KW-1185">Reference proteome</keyword>
<feature type="region of interest" description="Disordered" evidence="1">
    <location>
        <begin position="31"/>
        <end position="73"/>
    </location>
</feature>
<evidence type="ECO:0000256" key="1">
    <source>
        <dbReference type="SAM" id="MobiDB-lite"/>
    </source>
</evidence>
<name>A0ABT8E170_9BACL</name>
<protein>
    <submittedName>
        <fullName evidence="2">Uncharacterized protein</fullName>
    </submittedName>
</protein>
<evidence type="ECO:0000313" key="3">
    <source>
        <dbReference type="Proteomes" id="UP001168694"/>
    </source>
</evidence>
<accession>A0ABT8E170</accession>
<sequence length="73" mass="8145">MPLQKLCSIKYGKPASLKNLADEDYGKRVEEGLKKANAENTSSREPMGAEGAEDAPRKAEEKGHSQDAYWYEK</sequence>